<keyword evidence="3" id="KW-1185">Reference proteome</keyword>
<organism evidence="2 3">
    <name type="scientific">Brassica napus</name>
    <name type="common">Rape</name>
    <dbReference type="NCBI Taxonomy" id="3708"/>
    <lineage>
        <taxon>Eukaryota</taxon>
        <taxon>Viridiplantae</taxon>
        <taxon>Streptophyta</taxon>
        <taxon>Embryophyta</taxon>
        <taxon>Tracheophyta</taxon>
        <taxon>Spermatophyta</taxon>
        <taxon>Magnoliopsida</taxon>
        <taxon>eudicotyledons</taxon>
        <taxon>Gunneridae</taxon>
        <taxon>Pentapetalae</taxon>
        <taxon>rosids</taxon>
        <taxon>malvids</taxon>
        <taxon>Brassicales</taxon>
        <taxon>Brassicaceae</taxon>
        <taxon>Brassiceae</taxon>
        <taxon>Brassica</taxon>
    </lineage>
</organism>
<sequence length="166" mass="18391">MLLCSKCHRKLQHGFSSFQCPPCNEENTARYRVRMTISDATDAAEFVVFDTVITKLTNICAANPSNQQVAVSQDLQDWDLPQCVHEIAGSTLTFQLSLSHFNISAIHQIFTVSRIFYYNQESHFQGRYDNPGDDTPAAGAVKRSHSHVLQSSPVNQGESDGNGDVA</sequence>
<dbReference type="EMBL" id="JAGKQM010000003">
    <property type="protein sequence ID" value="KAH0933857.1"/>
    <property type="molecule type" value="Genomic_DNA"/>
</dbReference>
<comment type="caution">
    <text evidence="2">The sequence shown here is derived from an EMBL/GenBank/DDBJ whole genome shotgun (WGS) entry which is preliminary data.</text>
</comment>
<dbReference type="Proteomes" id="UP000824890">
    <property type="component" value="Unassembled WGS sequence"/>
</dbReference>
<gene>
    <name evidence="2" type="ORF">HID58_010974</name>
</gene>
<feature type="region of interest" description="Disordered" evidence="1">
    <location>
        <begin position="127"/>
        <end position="166"/>
    </location>
</feature>
<dbReference type="Gene3D" id="2.40.50.140">
    <property type="entry name" value="Nucleic acid-binding proteins"/>
    <property type="match status" value="1"/>
</dbReference>
<name>A0ABQ8DWV1_BRANA</name>
<accession>A0ABQ8DWV1</accession>
<evidence type="ECO:0008006" key="4">
    <source>
        <dbReference type="Google" id="ProtNLM"/>
    </source>
</evidence>
<feature type="compositionally biased region" description="Polar residues" evidence="1">
    <location>
        <begin position="147"/>
        <end position="159"/>
    </location>
</feature>
<dbReference type="SUPFAM" id="SSF50249">
    <property type="entry name" value="Nucleic acid-binding proteins"/>
    <property type="match status" value="1"/>
</dbReference>
<dbReference type="InterPro" id="IPR012340">
    <property type="entry name" value="NA-bd_OB-fold"/>
</dbReference>
<proteinExistence type="predicted"/>
<evidence type="ECO:0000313" key="2">
    <source>
        <dbReference type="EMBL" id="KAH0933857.1"/>
    </source>
</evidence>
<evidence type="ECO:0000256" key="1">
    <source>
        <dbReference type="SAM" id="MobiDB-lite"/>
    </source>
</evidence>
<evidence type="ECO:0000313" key="3">
    <source>
        <dbReference type="Proteomes" id="UP000824890"/>
    </source>
</evidence>
<reference evidence="2 3" key="1">
    <citation type="submission" date="2021-05" db="EMBL/GenBank/DDBJ databases">
        <title>Genome Assembly of Synthetic Allotetraploid Brassica napus Reveals Homoeologous Exchanges between Subgenomes.</title>
        <authorList>
            <person name="Davis J.T."/>
        </authorList>
    </citation>
    <scope>NUCLEOTIDE SEQUENCE [LARGE SCALE GENOMIC DNA]</scope>
    <source>
        <strain evidence="3">cv. Da-Ae</strain>
        <tissue evidence="2">Seedling</tissue>
    </source>
</reference>
<protein>
    <recommendedName>
        <fullName evidence="4">Replication factor A C-terminal domain-containing protein</fullName>
    </recommendedName>
</protein>